<feature type="compositionally biased region" description="Polar residues" evidence="8">
    <location>
        <begin position="2590"/>
        <end position="2619"/>
    </location>
</feature>
<feature type="compositionally biased region" description="Polar residues" evidence="8">
    <location>
        <begin position="306"/>
        <end position="320"/>
    </location>
</feature>
<keyword evidence="4" id="KW-0862">Zinc</keyword>
<evidence type="ECO:0000256" key="7">
    <source>
        <dbReference type="PROSITE-ProRule" id="PRU00027"/>
    </source>
</evidence>
<dbReference type="InterPro" id="IPR012337">
    <property type="entry name" value="RNaseH-like_sf"/>
</dbReference>
<dbReference type="GO" id="GO:0003677">
    <property type="term" value="F:DNA binding"/>
    <property type="evidence" value="ECO:0007669"/>
    <property type="project" value="UniProtKB-KW"/>
</dbReference>
<protein>
    <recommendedName>
        <fullName evidence="9">BED-type domain-containing protein</fullName>
    </recommendedName>
</protein>
<feature type="domain" description="BED-type" evidence="9">
    <location>
        <begin position="2819"/>
        <end position="2874"/>
    </location>
</feature>
<feature type="region of interest" description="Disordered" evidence="8">
    <location>
        <begin position="803"/>
        <end position="826"/>
    </location>
</feature>
<feature type="compositionally biased region" description="Basic and acidic residues" evidence="8">
    <location>
        <begin position="2666"/>
        <end position="2680"/>
    </location>
</feature>
<dbReference type="VEuPathDB" id="VectorBase:SCAU015460"/>
<dbReference type="EnsemblMetazoa" id="SCAU015460-RA">
    <property type="protein sequence ID" value="SCAU015460-PA"/>
    <property type="gene ID" value="SCAU015460"/>
</dbReference>
<evidence type="ECO:0000259" key="9">
    <source>
        <dbReference type="PROSITE" id="PS50808"/>
    </source>
</evidence>
<evidence type="ECO:0000313" key="11">
    <source>
        <dbReference type="Proteomes" id="UP000095300"/>
    </source>
</evidence>
<dbReference type="Gene3D" id="1.10.10.1070">
    <property type="entry name" value="Zinc finger, BED domain-containing"/>
    <property type="match status" value="1"/>
</dbReference>
<evidence type="ECO:0000256" key="1">
    <source>
        <dbReference type="ARBA" id="ARBA00004123"/>
    </source>
</evidence>
<keyword evidence="11" id="KW-1185">Reference proteome</keyword>
<feature type="compositionally biased region" description="Acidic residues" evidence="8">
    <location>
        <begin position="222"/>
        <end position="232"/>
    </location>
</feature>
<dbReference type="GO" id="GO:0005634">
    <property type="term" value="C:nucleus"/>
    <property type="evidence" value="ECO:0007669"/>
    <property type="project" value="UniProtKB-SubCell"/>
</dbReference>
<evidence type="ECO:0000256" key="8">
    <source>
        <dbReference type="SAM" id="MobiDB-lite"/>
    </source>
</evidence>
<feature type="region of interest" description="Disordered" evidence="8">
    <location>
        <begin position="754"/>
        <end position="784"/>
    </location>
</feature>
<evidence type="ECO:0000256" key="2">
    <source>
        <dbReference type="ARBA" id="ARBA00022723"/>
    </source>
</evidence>
<feature type="compositionally biased region" description="Basic residues" evidence="8">
    <location>
        <begin position="770"/>
        <end position="781"/>
    </location>
</feature>
<evidence type="ECO:0000256" key="4">
    <source>
        <dbReference type="ARBA" id="ARBA00022833"/>
    </source>
</evidence>
<gene>
    <name evidence="10" type="primary">106081320</name>
</gene>
<evidence type="ECO:0000313" key="10">
    <source>
        <dbReference type="EnsemblMetazoa" id="SCAU015460-PA"/>
    </source>
</evidence>
<organism evidence="10 11">
    <name type="scientific">Stomoxys calcitrans</name>
    <name type="common">Stable fly</name>
    <name type="synonym">Conops calcitrans</name>
    <dbReference type="NCBI Taxonomy" id="35570"/>
    <lineage>
        <taxon>Eukaryota</taxon>
        <taxon>Metazoa</taxon>
        <taxon>Ecdysozoa</taxon>
        <taxon>Arthropoda</taxon>
        <taxon>Hexapoda</taxon>
        <taxon>Insecta</taxon>
        <taxon>Pterygota</taxon>
        <taxon>Neoptera</taxon>
        <taxon>Endopterygota</taxon>
        <taxon>Diptera</taxon>
        <taxon>Brachycera</taxon>
        <taxon>Muscomorpha</taxon>
        <taxon>Muscoidea</taxon>
        <taxon>Muscidae</taxon>
        <taxon>Stomoxys</taxon>
    </lineage>
</organism>
<feature type="compositionally biased region" description="Polar residues" evidence="8">
    <location>
        <begin position="1685"/>
        <end position="1703"/>
    </location>
</feature>
<feature type="compositionally biased region" description="Acidic residues" evidence="8">
    <location>
        <begin position="803"/>
        <end position="814"/>
    </location>
</feature>
<feature type="region of interest" description="Disordered" evidence="8">
    <location>
        <begin position="2590"/>
        <end position="2695"/>
    </location>
</feature>
<dbReference type="InterPro" id="IPR003656">
    <property type="entry name" value="Znf_BED"/>
</dbReference>
<dbReference type="PANTHER" id="PTHR46169">
    <property type="entry name" value="DNA REPLICATION-RELATED ELEMENT FACTOR, ISOFORM A"/>
    <property type="match status" value="1"/>
</dbReference>
<feature type="compositionally biased region" description="Basic and acidic residues" evidence="8">
    <location>
        <begin position="1704"/>
        <end position="1730"/>
    </location>
</feature>
<feature type="compositionally biased region" description="Basic and acidic residues" evidence="8">
    <location>
        <begin position="190"/>
        <end position="200"/>
    </location>
</feature>
<evidence type="ECO:0000256" key="3">
    <source>
        <dbReference type="ARBA" id="ARBA00022771"/>
    </source>
</evidence>
<dbReference type="PROSITE" id="PS50808">
    <property type="entry name" value="ZF_BED"/>
    <property type="match status" value="1"/>
</dbReference>
<feature type="region of interest" description="Disordered" evidence="8">
    <location>
        <begin position="488"/>
        <end position="509"/>
    </location>
</feature>
<dbReference type="OrthoDB" id="10051975at2759"/>
<keyword evidence="3 7" id="KW-0863">Zinc-finger</keyword>
<feature type="region of interest" description="Disordered" evidence="8">
    <location>
        <begin position="1"/>
        <end position="62"/>
    </location>
</feature>
<evidence type="ECO:0000256" key="5">
    <source>
        <dbReference type="ARBA" id="ARBA00023125"/>
    </source>
</evidence>
<proteinExistence type="predicted"/>
<dbReference type="SUPFAM" id="SSF53098">
    <property type="entry name" value="Ribonuclease H-like"/>
    <property type="match status" value="2"/>
</dbReference>
<feature type="compositionally biased region" description="Basic and acidic residues" evidence="8">
    <location>
        <begin position="37"/>
        <end position="46"/>
    </location>
</feature>
<feature type="compositionally biased region" description="Acidic residues" evidence="8">
    <location>
        <begin position="538"/>
        <end position="556"/>
    </location>
</feature>
<dbReference type="SMART" id="SM00614">
    <property type="entry name" value="ZnF_BED"/>
    <property type="match status" value="7"/>
</dbReference>
<dbReference type="PANTHER" id="PTHR46169:SF29">
    <property type="entry name" value="DNA REPLICATION-RELATED ELEMENT FACTOR, ISOFORM A"/>
    <property type="match status" value="1"/>
</dbReference>
<feature type="compositionally biased region" description="Low complexity" evidence="8">
    <location>
        <begin position="268"/>
        <end position="281"/>
    </location>
</feature>
<dbReference type="SUPFAM" id="SSF140996">
    <property type="entry name" value="Hermes dimerisation domain"/>
    <property type="match status" value="1"/>
</dbReference>
<dbReference type="Pfam" id="PF05699">
    <property type="entry name" value="Dimer_Tnp_hAT"/>
    <property type="match status" value="1"/>
</dbReference>
<keyword evidence="2" id="KW-0479">Metal-binding</keyword>
<feature type="region of interest" description="Disordered" evidence="8">
    <location>
        <begin position="1658"/>
        <end position="1743"/>
    </location>
</feature>
<comment type="subcellular location">
    <subcellularLocation>
        <location evidence="1">Nucleus</location>
    </subcellularLocation>
</comment>
<evidence type="ECO:0000256" key="6">
    <source>
        <dbReference type="ARBA" id="ARBA00023242"/>
    </source>
</evidence>
<name>A0A1I8QAT5_STOCA</name>
<reference evidence="10" key="1">
    <citation type="submission" date="2020-05" db="UniProtKB">
        <authorList>
            <consortium name="EnsemblMetazoa"/>
        </authorList>
    </citation>
    <scope>IDENTIFICATION</scope>
    <source>
        <strain evidence="10">USDA</strain>
    </source>
</reference>
<feature type="region of interest" description="Disordered" evidence="8">
    <location>
        <begin position="2880"/>
        <end position="2909"/>
    </location>
</feature>
<feature type="region of interest" description="Disordered" evidence="8">
    <location>
        <begin position="133"/>
        <end position="320"/>
    </location>
</feature>
<feature type="compositionally biased region" description="Polar residues" evidence="8">
    <location>
        <begin position="50"/>
        <end position="62"/>
    </location>
</feature>
<feature type="region of interest" description="Disordered" evidence="8">
    <location>
        <begin position="79"/>
        <end position="112"/>
    </location>
</feature>
<feature type="compositionally biased region" description="Polar residues" evidence="8">
    <location>
        <begin position="2893"/>
        <end position="2906"/>
    </location>
</feature>
<dbReference type="Proteomes" id="UP000095300">
    <property type="component" value="Unassembled WGS sequence"/>
</dbReference>
<dbReference type="InterPro" id="IPR052717">
    <property type="entry name" value="Vacuolar_transposase_reg"/>
</dbReference>
<dbReference type="InterPro" id="IPR008906">
    <property type="entry name" value="HATC_C_dom"/>
</dbReference>
<dbReference type="GO" id="GO:0046983">
    <property type="term" value="F:protein dimerization activity"/>
    <property type="evidence" value="ECO:0007669"/>
    <property type="project" value="InterPro"/>
</dbReference>
<feature type="compositionally biased region" description="Acidic residues" evidence="8">
    <location>
        <begin position="489"/>
        <end position="509"/>
    </location>
</feature>
<accession>A0A1I8QAT5</accession>
<sequence>MDHPNYFSAQPETSASKDDNIAVTISPNAKGKRRGRKATEIEKEVDVLPQRNSNKTADNENTSVIDNIANFTNIADYSTFSAKRQRGGKRNIERDIDGDDSANTLPKQRKEKSKIYVLAKKKKIGETCEVEDGDYYADDNNSDNLFSNPKIKTKKNKKVDNDDSGETFPGTRKRIKAASNDNMVEIPNSTEKRKNYRREDTDENADTLTTQCLKNEKCQNEDNADNASDIEDNDKMSDDNISADDSDIDNIPSRISRRKQQSFKRTVNDNNSDNGDNNILDSDSDSDYKPIKASKTKQKRDKPAANNANESDNTPTYNPTLSLKAKRKLLKLVTNKISAGAYTLYKRDTDRSSMWLVLRRILKEDKTNLEGFLYCTKCLKVFAYAPGQYSGVGRHVCCREFKNVKFYANSKAEFVAKQIDNGVYKVVPQKNGHGIVWNVIAQIRKEDGEILEKFVYCRKCCWVLTSTIVHITNHHKCVKEFKNKMWQEASEEEEEEEDEEESMNDNDEEIEDVKIAATATQEELVASRKTKPSTLADDILEEEEEDDEVEEEEVDTSEMGSTSKPLSKRQEIVEKISQGVYSLDKRYGGLSKRGMWMVVSKIRKEDKSLLKGFVYCRKCCKLISFENNNYIKISRHKCCLDYQEAGKEHEERKAKRKQARTELQSTFAAIAEKIANGVYTIGRKKFVRSLQWKIMAVIRKEDGTLLEDCVYCRVCHKVCRLEKNDTCRLGKHRCVMEYRKKLATNQAAEYDFLNEGLEDDDDRQEEASRNKGKSPKPKSTKTTKTTKILKLADEVLETLNEEEEEADKEYELGDSDSSSNALSKRLKKTNQTNEVLEKINQGVYTLGNHKGSHKPMWQVMSKIRNENKIFLKDFIYCRKCSKVFPYKWRNNNLFSRHKCCVEYVNPGEDYEEVGVVKRYSKKPPKQAFEFVADQISKGLYTTSHRKSGRSLKWMVLDEIRKEDGSLEENFVYCRVCRKVVRFNESCLNSHRCVILYREKMLTKPEGEDNDCRNDEADASQITLVSLQSKGSDSNITEVDNNSLDNEMDQLMDSIKIEEPKLAIEQIYADDKDNSLDIATQIAHNISRGIYSLDDQNREKGILWNIISKVLKQDGSSLEGYIYCRKCGKVFVCNDYMLLNFDHHKCCQDLEKLHESQKAELIQQITADINALEKVFAIGDGGANIKSRENFLRLIEVFSKIFEASKRDIDIANLLPDLSSLCLQVQKMTQVIKETFKEHVVEMAQKGDLTAAIYVWQDMVKKQNFMAVTLHYRKNTKLYNVVLETRYCDMVKSKCIEVSKELCSLCQEFGLEDLKNIKFVTPEKVALAPALQHSIHLNCSSHMLQQLLNKSFAETKEIGTTLIYCQNLVKYFKSSCIQNSLSAVFLQIDDNYSEWYMAYKMLKTIYDHWLIIEKQLVEYGASSRLSNINISKVKALVQLCQNFEKIDQRLQQTSTPSLCFVWPSVQKIKSLCEVKTEDIPLIANLKTNVLKYIDNMWANKLSIWHKAAFFLYPLAKSLLPEEDLSEIKKFCIADMEKLKTAASAVSTLEKNQTLSLLTKPSDDSFGTKYMDEINAYIKEEMQPTESYDPLHWWTSYAHKYPNLSQIALQIHSIPASSRVAEEAFSLAVSSRNSKNTYELHQKTVENLIFLQSYYKNYSTPKRQETNKQKTLKKRYPQMQAKDSKGSHSSSKNMEKQPCTTGKVTKSQDEEKTKHLLFNEEKRAEKSSKSEDESISENSPDQKESENKLLEIIRNVAHGIFTFASRKAGDSGFMWNIMCRIQNMDKQILKGYLYCRFCHQAFACPDGNYAQYSRHECCLELEKLVAADTNTPIDVVQLVTNQIANGNYTVAPRKNAKTLLWQIMGDVSRQDGKVLKNIVCCTVCKQVRLNYLIKTKTLIYKHGCIQRLKQSEKFDVKQNSKTPAMEEPSCSQQALTNKIKDPFDVYADNGGKGRKVYVDGGERRRLCSLVLKKITQSHFTLFRRDTDKSFLWKVMSRIQKEDKTTLEGYLYCRKCHKVYTYKQFPLNLMHHRCIKELKQLAGQYLNVEEEPNDLIDIIAALIDKGVYRTVQPRNYKSSVWNVLSEIQDQNGKIFKRIIYCRECCAVIERYTKNQSLAVFRHKCCQQQMKKQKLPMSKGVEEEEEEKVMDDFDDSDSQSSSVVCLSNLEPFVQNSPVTNESDEEFLLEQEIIKIEPTLLTGVDDSVEQSVDLEPDAKNTSNRHPSADFIGAQIAKGIYTIAPRRNINCYEEDDGRETTYSTVAKISLNHIPETTTTKVNENEMELDGCKSKFIKIEESLDDDLLENEEFITLKPSTAKTIIAARKETLTWYGATEYLQKTSNESMGLQHNEDNESTQSVNTVTIYNMTESTTGVNEKEIELDGSNNEFLPKKGKQHASSLDNLMEHEETTITNSNKTIITARKQTSTRNKANSKNVMGISLNEEADRRITYSSLNTVPINHIPVTNNVVNEKEMNRDLSNNEFLPKKEILTSTSDDDDLRENEEFISIDSREESSRVDKDSSNLRTANKVMNKLRVIDILRSDDGLSLEPLQNGEFIPTTTSKRTLCKIKKNTKRSYKKRKMVQAIDTLSSDDGLTQEPLQSEDTNITSKTNTKAGKRTSTLYKNKKNHKKYYKKMETVQPIDTNDGLTEEPRQNEQCTALRPRTSKTYADKANEEMDDREQSELSSSQESLTSDRDNTKLDKISDKIAQGIYTLDHQFKGKSMIWNVMRKILKADGSLLRGYLYCRNCCKTFSYDRKFSNFNQHECCKKFEFASLADLNSARFPQGVNEADEESKNIYINDLISDRIAKEVYTISQRSQAKNNSFIWHVMAEIRKGNGRLLQNKVYCRKCHKVFNYFSQHISSLKYHKCCQELKDTIKAKNSGKVKPQRDDDINSPMSENNSTANMVSAQPKPTEDIGVVEALSAIEDGNPYFDILTSQGFPKLITKISSIAKPYGNNINFADLLPNSYTLHHHLQKMAQEAKAKVKNDIVELNKSGALAATIHVWNDTYIRRTFVGVLLHYHKDSQIFDIAMGMKSMDYEKSSSADVNRKLSTLFNEFGIETLNDFKFVSTGKATLLSALETSIHLSSSCHLLNVLLNKAFRQTKSIDTTINACQDLIKYLKNAKMHKHFTPDLLQHQNNSSAAWYTAYKLLQSFPSNWLKINEILADLAESSRMSDINIVEVKALVEICKVCEQINERLQNSTMPTLCFVLPSILKIKNLCAPQEEDLSAIVELKANILKFIDNMWTKKLSI</sequence>
<dbReference type="GO" id="GO:0008270">
    <property type="term" value="F:zinc ion binding"/>
    <property type="evidence" value="ECO:0007669"/>
    <property type="project" value="UniProtKB-KW"/>
</dbReference>
<keyword evidence="6" id="KW-0539">Nucleus</keyword>
<feature type="compositionally biased region" description="Basic residues" evidence="8">
    <location>
        <begin position="2621"/>
        <end position="2630"/>
    </location>
</feature>
<dbReference type="GO" id="GO:0006357">
    <property type="term" value="P:regulation of transcription by RNA polymerase II"/>
    <property type="evidence" value="ECO:0007669"/>
    <property type="project" value="TreeGrafter"/>
</dbReference>
<feature type="region of interest" description="Disordered" evidence="8">
    <location>
        <begin position="524"/>
        <end position="567"/>
    </location>
</feature>
<keyword evidence="5" id="KW-0238">DNA-binding</keyword>